<reference evidence="1" key="1">
    <citation type="submission" date="2020-05" db="EMBL/GenBank/DDBJ databases">
        <authorList>
            <person name="Chiriac C."/>
            <person name="Salcher M."/>
            <person name="Ghai R."/>
            <person name="Kavagutti S V."/>
        </authorList>
    </citation>
    <scope>NUCLEOTIDE SEQUENCE</scope>
</reference>
<dbReference type="Gene3D" id="3.40.50.11550">
    <property type="match status" value="1"/>
</dbReference>
<dbReference type="AlphaFoldDB" id="A0A6J6GNV0"/>
<accession>A0A6J6GNV0</accession>
<evidence type="ECO:0000313" key="1">
    <source>
        <dbReference type="EMBL" id="CAB4603062.1"/>
    </source>
</evidence>
<proteinExistence type="predicted"/>
<dbReference type="EMBL" id="CAEZSR010000358">
    <property type="protein sequence ID" value="CAB4603062.1"/>
    <property type="molecule type" value="Genomic_DNA"/>
</dbReference>
<organism evidence="1">
    <name type="scientific">freshwater metagenome</name>
    <dbReference type="NCBI Taxonomy" id="449393"/>
    <lineage>
        <taxon>unclassified sequences</taxon>
        <taxon>metagenomes</taxon>
        <taxon>ecological metagenomes</taxon>
    </lineage>
</organism>
<name>A0A6J6GNV0_9ZZZZ</name>
<dbReference type="SUPFAM" id="SSF159501">
    <property type="entry name" value="EreA/ChaN-like"/>
    <property type="match status" value="1"/>
</dbReference>
<sequence>MGVIMKTRDRSWSHSVRLAGVVTVLHALLLAGCTKYDHATALIAPQARYFQTPTSASEIPNELVDTIAETDILLLGESHYVTEHHQLLALLVPRLHERGFRLFLTEANHATGWVFDEYVTGRRNSLTPAQSSLDSSWLEAARALNAQLRAAGREREQMRVRAIDVNHWRSVYREAAIELAGRSGNEQLVKRIQALPRTDAPGYRESLESLAADAGAAQDRMGLTESDFATLKDMTRVEIVSSRFRGRYSWTEREGAMYDAIVAAVGSLGQGEKAVIHCGMMHAQLSHVWDQESFQSWSVFGVRLAEYARQSSKRIFSLACFGARGEDKRNFRDSKRYPFDIADQARADSLSRAVDAAANGRIAFVDLRNTGVTDAALIDFGSGMSSTARPGEQFSAILMYPRASVLPSSVWYETNFRD</sequence>
<dbReference type="PROSITE" id="PS51257">
    <property type="entry name" value="PROKAR_LIPOPROTEIN"/>
    <property type="match status" value="1"/>
</dbReference>
<protein>
    <submittedName>
        <fullName evidence="1">Unannotated protein</fullName>
    </submittedName>
</protein>
<gene>
    <name evidence="1" type="ORF">UFOPK1493_04462</name>
</gene>